<evidence type="ECO:0000259" key="5">
    <source>
        <dbReference type="PROSITE" id="PS51077"/>
    </source>
</evidence>
<keyword evidence="2" id="KW-0238">DNA-binding</keyword>
<evidence type="ECO:0000313" key="7">
    <source>
        <dbReference type="EMBL" id="SDX78989.1"/>
    </source>
</evidence>
<dbReference type="SUPFAM" id="SSF55781">
    <property type="entry name" value="GAF domain-like"/>
    <property type="match status" value="1"/>
</dbReference>
<dbReference type="Pfam" id="PF09339">
    <property type="entry name" value="HTH_IclR"/>
    <property type="match status" value="1"/>
</dbReference>
<evidence type="ECO:0000256" key="1">
    <source>
        <dbReference type="ARBA" id="ARBA00023015"/>
    </source>
</evidence>
<dbReference type="RefSeq" id="WP_074920648.1">
    <property type="nucleotide sequence ID" value="NZ_CP141274.1"/>
</dbReference>
<dbReference type="GO" id="GO:0003677">
    <property type="term" value="F:DNA binding"/>
    <property type="evidence" value="ECO:0007669"/>
    <property type="project" value="UniProtKB-KW"/>
</dbReference>
<dbReference type="PROSITE" id="PS51077">
    <property type="entry name" value="HTH_ICLR"/>
    <property type="match status" value="1"/>
</dbReference>
<dbReference type="PANTHER" id="PTHR30136">
    <property type="entry name" value="HELIX-TURN-HELIX TRANSCRIPTIONAL REGULATOR, ICLR FAMILY"/>
    <property type="match status" value="1"/>
</dbReference>
<dbReference type="PROSITE" id="PS51078">
    <property type="entry name" value="ICLR_ED"/>
    <property type="match status" value="1"/>
</dbReference>
<dbReference type="GO" id="GO:0045892">
    <property type="term" value="P:negative regulation of DNA-templated transcription"/>
    <property type="evidence" value="ECO:0007669"/>
    <property type="project" value="TreeGrafter"/>
</dbReference>
<evidence type="ECO:0000256" key="2">
    <source>
        <dbReference type="ARBA" id="ARBA00023125"/>
    </source>
</evidence>
<accession>A0A1H3EM24</accession>
<dbReference type="InterPro" id="IPR014757">
    <property type="entry name" value="Tscrpt_reg_IclR_C"/>
</dbReference>
<dbReference type="SMART" id="SM00346">
    <property type="entry name" value="HTH_ICLR"/>
    <property type="match status" value="1"/>
</dbReference>
<dbReference type="InterPro" id="IPR005471">
    <property type="entry name" value="Tscrpt_reg_IclR_N"/>
</dbReference>
<dbReference type="AlphaFoldDB" id="A0A1H3EM24"/>
<gene>
    <name evidence="7" type="ORF">SAMN05421547_101241</name>
</gene>
<dbReference type="InterPro" id="IPR050707">
    <property type="entry name" value="HTH_MetabolicPath_Reg"/>
</dbReference>
<dbReference type="GeneID" id="94695051"/>
<evidence type="ECO:0000259" key="6">
    <source>
        <dbReference type="PROSITE" id="PS51078"/>
    </source>
</evidence>
<dbReference type="Gene3D" id="3.30.450.40">
    <property type="match status" value="1"/>
</dbReference>
<organism evidence="7 8">
    <name type="scientific">Delftia lacustris</name>
    <dbReference type="NCBI Taxonomy" id="558537"/>
    <lineage>
        <taxon>Bacteria</taxon>
        <taxon>Pseudomonadati</taxon>
        <taxon>Pseudomonadota</taxon>
        <taxon>Betaproteobacteria</taxon>
        <taxon>Burkholderiales</taxon>
        <taxon>Comamonadaceae</taxon>
        <taxon>Delftia</taxon>
    </lineage>
</organism>
<dbReference type="EMBL" id="FNPE01000001">
    <property type="protein sequence ID" value="SDX78989.1"/>
    <property type="molecule type" value="Genomic_DNA"/>
</dbReference>
<feature type="domain" description="HTH iclR-type" evidence="5">
    <location>
        <begin position="41"/>
        <end position="103"/>
    </location>
</feature>
<dbReference type="InterPro" id="IPR029016">
    <property type="entry name" value="GAF-like_dom_sf"/>
</dbReference>
<reference evidence="7 8" key="1">
    <citation type="submission" date="2016-10" db="EMBL/GenBank/DDBJ databases">
        <authorList>
            <person name="de Groot N.N."/>
        </authorList>
    </citation>
    <scope>NUCLEOTIDE SEQUENCE [LARGE SCALE GENOMIC DNA]</scope>
    <source>
        <strain evidence="7 8">LMG 24775</strain>
    </source>
</reference>
<dbReference type="PANTHER" id="PTHR30136:SF33">
    <property type="entry name" value="TRANSCRIPTIONAL REGULATORY PROTEIN"/>
    <property type="match status" value="1"/>
</dbReference>
<name>A0A1H3EM24_9BURK</name>
<feature type="domain" description="IclR-ED" evidence="6">
    <location>
        <begin position="104"/>
        <end position="288"/>
    </location>
</feature>
<dbReference type="SUPFAM" id="SSF46785">
    <property type="entry name" value="Winged helix' DNA-binding domain"/>
    <property type="match status" value="1"/>
</dbReference>
<dbReference type="Pfam" id="PF01614">
    <property type="entry name" value="IclR_C"/>
    <property type="match status" value="1"/>
</dbReference>
<feature type="region of interest" description="Disordered" evidence="4">
    <location>
        <begin position="1"/>
        <end position="26"/>
    </location>
</feature>
<dbReference type="InterPro" id="IPR036390">
    <property type="entry name" value="WH_DNA-bd_sf"/>
</dbReference>
<keyword evidence="1" id="KW-0805">Transcription regulation</keyword>
<evidence type="ECO:0000256" key="3">
    <source>
        <dbReference type="ARBA" id="ARBA00023163"/>
    </source>
</evidence>
<dbReference type="Proteomes" id="UP000183417">
    <property type="component" value="Unassembled WGS sequence"/>
</dbReference>
<evidence type="ECO:0000313" key="8">
    <source>
        <dbReference type="Proteomes" id="UP000183417"/>
    </source>
</evidence>
<dbReference type="GO" id="GO:0003700">
    <property type="term" value="F:DNA-binding transcription factor activity"/>
    <property type="evidence" value="ECO:0007669"/>
    <property type="project" value="TreeGrafter"/>
</dbReference>
<evidence type="ECO:0000256" key="4">
    <source>
        <dbReference type="SAM" id="MobiDB-lite"/>
    </source>
</evidence>
<proteinExistence type="predicted"/>
<sequence length="288" mass="31577">MQLRLCGRGPHNRHVPHTPIAHQPRDSQDVCRIREQDPYFAGTLAKGLMILQCFVSDPRPHANSELARRLGLPRPTVSRLCRSLQTMGYLDHDERLDRYFVGPAAVALGYPYVINTPLLGPLRLPMQALADRVKGAVSVGVVMDLDVVYLDTCAWEGGTLKRPGVGAVRGVLETAMGRAGLAQLDADELQRFLGRVRSQRPEEYARCMDNASESLAHYAARGFAVNMGDSGLGVCAVGAASRIRYGSRRLLFNCAVPGLRMPARTLIRDVGPQLAQLVALCDRLPVDR</sequence>
<protein>
    <submittedName>
        <fullName evidence="7">Transcriptional regulator, IclR family</fullName>
    </submittedName>
</protein>
<keyword evidence="3" id="KW-0804">Transcription</keyword>
<dbReference type="InterPro" id="IPR036388">
    <property type="entry name" value="WH-like_DNA-bd_sf"/>
</dbReference>
<dbReference type="Gene3D" id="1.10.10.10">
    <property type="entry name" value="Winged helix-like DNA-binding domain superfamily/Winged helix DNA-binding domain"/>
    <property type="match status" value="1"/>
</dbReference>